<dbReference type="OrthoDB" id="9784724at2"/>
<sequence length="583" mass="67031">MKNSSPTHLYRYQDSQNYFIRFRMNFFKNIDYIKPDGYFVASLRTSSYDDAKWLAFYIKRNLMKEISMECFSNNTVKSVVSLGDTLNSVEHELQHEPSNSNAQFKALLRQRFAELLKVGKLMLEHGLDQSDNLQKPLSEEDMQTLKTHSEQLVTPSEQLAMLETVSNDRVDVNIDLEHKYLDYRDMVNALTHQLDELKTQLADYRLEATGSVQSCTSEELHNFTIAMADQNQVKVRLDQHEANKQPDGINFHSIGNQLSLFLQEKSRTIDEDTIEGYRSKFSVFFETVPPESDCRSITKQHVQHIKTALLARKSNASKGCSDKFLNPKTINGYLSNYSTFFSYLEKNVDGIDKNPFAGVSIAKNEMDSIKRRPFTESEIKRLLAYKPLHGSEARVFRQDAKWFVPIAVYSGMRLNEISEITLDSVKQVDGIWCFDLTSSDVKNMDSRRLVPIAQVILDMGLLRYVDKLRSQGKSLLFPQIRVGKKKAGKAGWGDSISRWFNRTVLKNIGIDCDKEEKEKKSVVFHSLRHTFVSTCVKKGEQKHLIKRIVGHAQDDEITLGTYSDVNEIDLKLLKELIDRAIVW</sequence>
<dbReference type="InterPro" id="IPR011010">
    <property type="entry name" value="DNA_brk_join_enz"/>
</dbReference>
<dbReference type="InterPro" id="IPR002104">
    <property type="entry name" value="Integrase_catalytic"/>
</dbReference>
<accession>K6Y6I8</accession>
<dbReference type="GO" id="GO:0003677">
    <property type="term" value="F:DNA binding"/>
    <property type="evidence" value="ECO:0007669"/>
    <property type="project" value="UniProtKB-UniRule"/>
</dbReference>
<dbReference type="CDD" id="cd01184">
    <property type="entry name" value="INT_C_like_1"/>
    <property type="match status" value="1"/>
</dbReference>
<evidence type="ECO:0000259" key="8">
    <source>
        <dbReference type="PROSITE" id="PS51900"/>
    </source>
</evidence>
<dbReference type="InterPro" id="IPR050090">
    <property type="entry name" value="Tyrosine_recombinase_XerCD"/>
</dbReference>
<evidence type="ECO:0000256" key="1">
    <source>
        <dbReference type="ARBA" id="ARBA00008857"/>
    </source>
</evidence>
<feature type="domain" description="Core-binding (CB)" evidence="8">
    <location>
        <begin position="252"/>
        <end position="345"/>
    </location>
</feature>
<dbReference type="Gene3D" id="1.10.443.10">
    <property type="entry name" value="Intergrase catalytic core"/>
    <property type="match status" value="1"/>
</dbReference>
<dbReference type="AlphaFoldDB" id="K6Y6I8"/>
<comment type="caution">
    <text evidence="9">The sequence shown here is derived from an EMBL/GenBank/DDBJ whole genome shotgun (WGS) entry which is preliminary data.</text>
</comment>
<dbReference type="PANTHER" id="PTHR30349">
    <property type="entry name" value="PHAGE INTEGRASE-RELATED"/>
    <property type="match status" value="1"/>
</dbReference>
<keyword evidence="10" id="KW-1185">Reference proteome</keyword>
<dbReference type="PANTHER" id="PTHR30349:SF41">
    <property type="entry name" value="INTEGRASE_RECOMBINASE PROTEIN MJ0367-RELATED"/>
    <property type="match status" value="1"/>
</dbReference>
<dbReference type="GO" id="GO:0015074">
    <property type="term" value="P:DNA integration"/>
    <property type="evidence" value="ECO:0007669"/>
    <property type="project" value="UniProtKB-KW"/>
</dbReference>
<evidence type="ECO:0000256" key="2">
    <source>
        <dbReference type="ARBA" id="ARBA00022908"/>
    </source>
</evidence>
<protein>
    <recommendedName>
        <fullName evidence="11">Tyr recombinase domain-containing protein</fullName>
    </recommendedName>
</protein>
<keyword evidence="2" id="KW-0229">DNA integration</keyword>
<feature type="coiled-coil region" evidence="6">
    <location>
        <begin position="180"/>
        <end position="207"/>
    </location>
</feature>
<dbReference type="Gene3D" id="1.10.150.130">
    <property type="match status" value="1"/>
</dbReference>
<evidence type="ECO:0008006" key="11">
    <source>
        <dbReference type="Google" id="ProtNLM"/>
    </source>
</evidence>
<dbReference type="InterPro" id="IPR010998">
    <property type="entry name" value="Integrase_recombinase_N"/>
</dbReference>
<evidence type="ECO:0000256" key="3">
    <source>
        <dbReference type="ARBA" id="ARBA00023125"/>
    </source>
</evidence>
<dbReference type="GO" id="GO:0006310">
    <property type="term" value="P:DNA recombination"/>
    <property type="evidence" value="ECO:0007669"/>
    <property type="project" value="UniProtKB-KW"/>
</dbReference>
<dbReference type="SUPFAM" id="SSF56349">
    <property type="entry name" value="DNA breaking-rejoining enzymes"/>
    <property type="match status" value="1"/>
</dbReference>
<evidence type="ECO:0000313" key="10">
    <source>
        <dbReference type="Proteomes" id="UP000006251"/>
    </source>
</evidence>
<comment type="similarity">
    <text evidence="1">Belongs to the 'phage' integrase family.</text>
</comment>
<reference evidence="10" key="1">
    <citation type="journal article" date="2014" name="Environ. Microbiol.">
        <title>Comparative genomics of the marine bacterial genus Glaciecola reveals the high degree of genomic diversity and genomic characteristic for cold adaptation.</title>
        <authorList>
            <person name="Qin Q.L."/>
            <person name="Xie B.B."/>
            <person name="Yu Y."/>
            <person name="Shu Y.L."/>
            <person name="Rong J.C."/>
            <person name="Zhang Y.J."/>
            <person name="Zhao D.L."/>
            <person name="Chen X.L."/>
            <person name="Zhang X.Y."/>
            <person name="Chen B."/>
            <person name="Zhou B.C."/>
            <person name="Zhang Y.Z."/>
        </authorList>
    </citation>
    <scope>NUCLEOTIDE SEQUENCE [LARGE SCALE GENOMIC DNA]</scope>
    <source>
        <strain evidence="10">ACAM 615</strain>
    </source>
</reference>
<evidence type="ECO:0000256" key="5">
    <source>
        <dbReference type="PROSITE-ProRule" id="PRU01248"/>
    </source>
</evidence>
<dbReference type="InterPro" id="IPR044068">
    <property type="entry name" value="CB"/>
</dbReference>
<dbReference type="Proteomes" id="UP000006251">
    <property type="component" value="Unassembled WGS sequence"/>
</dbReference>
<dbReference type="InterPro" id="IPR013762">
    <property type="entry name" value="Integrase-like_cat_sf"/>
</dbReference>
<dbReference type="STRING" id="1121922.GCA_000428905_02786"/>
<evidence type="ECO:0000256" key="6">
    <source>
        <dbReference type="SAM" id="Coils"/>
    </source>
</evidence>
<keyword evidence="4" id="KW-0233">DNA recombination</keyword>
<evidence type="ECO:0000259" key="7">
    <source>
        <dbReference type="PROSITE" id="PS51898"/>
    </source>
</evidence>
<dbReference type="PROSITE" id="PS51900">
    <property type="entry name" value="CB"/>
    <property type="match status" value="1"/>
</dbReference>
<dbReference type="PROSITE" id="PS51898">
    <property type="entry name" value="TYR_RECOMBINASE"/>
    <property type="match status" value="1"/>
</dbReference>
<proteinExistence type="inferred from homology"/>
<keyword evidence="6" id="KW-0175">Coiled coil</keyword>
<evidence type="ECO:0000256" key="4">
    <source>
        <dbReference type="ARBA" id="ARBA00023172"/>
    </source>
</evidence>
<dbReference type="Pfam" id="PF00589">
    <property type="entry name" value="Phage_integrase"/>
    <property type="match status" value="1"/>
</dbReference>
<dbReference type="RefSeq" id="WP_006010541.1">
    <property type="nucleotide sequence ID" value="NZ_AUAV01000015.1"/>
</dbReference>
<feature type="domain" description="Tyr recombinase" evidence="7">
    <location>
        <begin position="369"/>
        <end position="578"/>
    </location>
</feature>
<evidence type="ECO:0000313" key="9">
    <source>
        <dbReference type="EMBL" id="GAC28394.1"/>
    </source>
</evidence>
<dbReference type="EMBL" id="BAEQ01000024">
    <property type="protein sequence ID" value="GAC28394.1"/>
    <property type="molecule type" value="Genomic_DNA"/>
</dbReference>
<organism evidence="9 10">
    <name type="scientific">Brumicola pallidula DSM 14239 = ACAM 615</name>
    <dbReference type="NCBI Taxonomy" id="1121922"/>
    <lineage>
        <taxon>Bacteria</taxon>
        <taxon>Pseudomonadati</taxon>
        <taxon>Pseudomonadota</taxon>
        <taxon>Gammaproteobacteria</taxon>
        <taxon>Alteromonadales</taxon>
        <taxon>Alteromonadaceae</taxon>
        <taxon>Brumicola</taxon>
    </lineage>
</organism>
<gene>
    <name evidence="9" type="ORF">GPAL_1527</name>
</gene>
<name>K6Y6I8_9ALTE</name>
<keyword evidence="3 5" id="KW-0238">DNA-binding</keyword>